<sequence length="247" mass="26812">MIRHSSKQAASSSDSAAATNADSPRQDTDSPDQTATYNSGSTVDSTHQSSEATHEKSDQKLEATDPDVSATTSDDSFTVDQVNNAVDTSIISEIQEEEPVRTDNADAGSDGGSLAVQEEEEESNPESKVHSIQLAGHIKGVPKQVHHSDHGQHHEHTQHDHDQSPTASVPKDIASNTAETNRQGHGHSQHSSGDKEGFQEVEELESTKHAKRTADDQAKERHDYTAGAYKSPFRHTHKVEKVGREEL</sequence>
<name>A0A9P7XTU3_9FUNG</name>
<dbReference type="EMBL" id="JAHRHY010000009">
    <property type="protein sequence ID" value="KAG9066528.1"/>
    <property type="molecule type" value="Genomic_DNA"/>
</dbReference>
<feature type="region of interest" description="Disordered" evidence="1">
    <location>
        <begin position="1"/>
        <end position="247"/>
    </location>
</feature>
<feature type="compositionally biased region" description="Basic and acidic residues" evidence="1">
    <location>
        <begin position="205"/>
        <end position="224"/>
    </location>
</feature>
<gene>
    <name evidence="2" type="ORF">KI688_012436</name>
</gene>
<evidence type="ECO:0000313" key="3">
    <source>
        <dbReference type="Proteomes" id="UP000707451"/>
    </source>
</evidence>
<feature type="compositionally biased region" description="Basic and acidic residues" evidence="1">
    <location>
        <begin position="52"/>
        <end position="63"/>
    </location>
</feature>
<protein>
    <submittedName>
        <fullName evidence="2">Uncharacterized protein</fullName>
    </submittedName>
</protein>
<reference evidence="2" key="1">
    <citation type="submission" date="2021-06" db="EMBL/GenBank/DDBJ databases">
        <title>Genome Sequence of Mortierella hyaline Strain SCG-10, a Cold-Adapted, Nitrate-Reducing Fungus Isolated from Soil in Minnesota, USA.</title>
        <authorList>
            <person name="Aldossari N."/>
        </authorList>
    </citation>
    <scope>NUCLEOTIDE SEQUENCE</scope>
    <source>
        <strain evidence="2">SCG-10</strain>
    </source>
</reference>
<keyword evidence="3" id="KW-1185">Reference proteome</keyword>
<proteinExistence type="predicted"/>
<feature type="compositionally biased region" description="Polar residues" evidence="1">
    <location>
        <begin position="69"/>
        <end position="92"/>
    </location>
</feature>
<dbReference type="AlphaFoldDB" id="A0A9P7XTU3"/>
<accession>A0A9P7XTU3</accession>
<feature type="compositionally biased region" description="Polar residues" evidence="1">
    <location>
        <begin position="174"/>
        <end position="183"/>
    </location>
</feature>
<comment type="caution">
    <text evidence="2">The sequence shown here is derived from an EMBL/GenBank/DDBJ whole genome shotgun (WGS) entry which is preliminary data.</text>
</comment>
<dbReference type="Proteomes" id="UP000707451">
    <property type="component" value="Unassembled WGS sequence"/>
</dbReference>
<feature type="compositionally biased region" description="Polar residues" evidence="1">
    <location>
        <begin position="31"/>
        <end position="51"/>
    </location>
</feature>
<organism evidence="2 3">
    <name type="scientific">Linnemannia hyalina</name>
    <dbReference type="NCBI Taxonomy" id="64524"/>
    <lineage>
        <taxon>Eukaryota</taxon>
        <taxon>Fungi</taxon>
        <taxon>Fungi incertae sedis</taxon>
        <taxon>Mucoromycota</taxon>
        <taxon>Mortierellomycotina</taxon>
        <taxon>Mortierellomycetes</taxon>
        <taxon>Mortierellales</taxon>
        <taxon>Mortierellaceae</taxon>
        <taxon>Linnemannia</taxon>
    </lineage>
</organism>
<evidence type="ECO:0000256" key="1">
    <source>
        <dbReference type="SAM" id="MobiDB-lite"/>
    </source>
</evidence>
<feature type="compositionally biased region" description="Low complexity" evidence="1">
    <location>
        <begin position="7"/>
        <end position="23"/>
    </location>
</feature>
<dbReference type="OrthoDB" id="2447446at2759"/>
<feature type="compositionally biased region" description="Basic and acidic residues" evidence="1">
    <location>
        <begin position="146"/>
        <end position="163"/>
    </location>
</feature>
<evidence type="ECO:0000313" key="2">
    <source>
        <dbReference type="EMBL" id="KAG9066528.1"/>
    </source>
</evidence>